<evidence type="ECO:0000313" key="5">
    <source>
        <dbReference type="EMBL" id="EEF62942.1"/>
    </source>
</evidence>
<comment type="caution">
    <text evidence="5">The sequence shown here is derived from an EMBL/GenBank/DDBJ whole genome shotgun (WGS) entry which is preliminary data.</text>
</comment>
<dbReference type="PANTHER" id="PTHR47635:SF2">
    <property type="entry name" value="LAMG-LIKE JELLYROLL FOLD DOMAIN-CONTAINING PROTEIN"/>
    <property type="match status" value="1"/>
</dbReference>
<dbReference type="OrthoDB" id="188144at2"/>
<dbReference type="InterPro" id="IPR003599">
    <property type="entry name" value="Ig_sub"/>
</dbReference>
<dbReference type="InterPro" id="IPR006558">
    <property type="entry name" value="LamG-like"/>
</dbReference>
<dbReference type="Pfam" id="PF13385">
    <property type="entry name" value="Laminin_G_3"/>
    <property type="match status" value="4"/>
</dbReference>
<dbReference type="PANTHER" id="PTHR47635">
    <property type="entry name" value="CUB DOMAIN-CONTAINING PROTEIN"/>
    <property type="match status" value="1"/>
</dbReference>
<reference evidence="5 6" key="1">
    <citation type="journal article" date="2011" name="J. Bacteriol.">
        <title>Genome sequence of 'Pedosphaera parvula' Ellin514, an aerobic Verrucomicrobial isolate from pasture soil.</title>
        <authorList>
            <person name="Kant R."/>
            <person name="van Passel M.W."/>
            <person name="Sangwan P."/>
            <person name="Palva A."/>
            <person name="Lucas S."/>
            <person name="Copeland A."/>
            <person name="Lapidus A."/>
            <person name="Glavina Del Rio T."/>
            <person name="Dalin E."/>
            <person name="Tice H."/>
            <person name="Bruce D."/>
            <person name="Goodwin L."/>
            <person name="Pitluck S."/>
            <person name="Chertkov O."/>
            <person name="Larimer F.W."/>
            <person name="Land M.L."/>
            <person name="Hauser L."/>
            <person name="Brettin T.S."/>
            <person name="Detter J.C."/>
            <person name="Han S."/>
            <person name="de Vos W.M."/>
            <person name="Janssen P.H."/>
            <person name="Smidt H."/>
        </authorList>
    </citation>
    <scope>NUCLEOTIDE SEQUENCE [LARGE SCALE GENOMIC DNA]</scope>
    <source>
        <strain evidence="5 6">Ellin514</strain>
    </source>
</reference>
<evidence type="ECO:0000313" key="6">
    <source>
        <dbReference type="Proteomes" id="UP000003688"/>
    </source>
</evidence>
<keyword evidence="2" id="KW-1015">Disulfide bond</keyword>
<protein>
    <submittedName>
        <fullName evidence="5">Immunoglobulin I-set domain protein</fullName>
    </submittedName>
</protein>
<keyword evidence="1 3" id="KW-0732">Signal</keyword>
<dbReference type="Gene3D" id="2.60.120.200">
    <property type="match status" value="4"/>
</dbReference>
<dbReference type="EMBL" id="ABOX02000003">
    <property type="protein sequence ID" value="EEF62942.1"/>
    <property type="molecule type" value="Genomic_DNA"/>
</dbReference>
<name>B9XBQ7_PEDPL</name>
<evidence type="ECO:0000259" key="4">
    <source>
        <dbReference type="PROSITE" id="PS50835"/>
    </source>
</evidence>
<dbReference type="AlphaFoldDB" id="B9XBQ7"/>
<gene>
    <name evidence="5" type="ORF">Cflav_PD5577</name>
</gene>
<organism evidence="5 6">
    <name type="scientific">Pedosphaera parvula (strain Ellin514)</name>
    <dbReference type="NCBI Taxonomy" id="320771"/>
    <lineage>
        <taxon>Bacteria</taxon>
        <taxon>Pseudomonadati</taxon>
        <taxon>Verrucomicrobiota</taxon>
        <taxon>Pedosphaerae</taxon>
        <taxon>Pedosphaerales</taxon>
        <taxon>Pedosphaeraceae</taxon>
        <taxon>Pedosphaera</taxon>
    </lineage>
</organism>
<dbReference type="RefSeq" id="WP_007413255.1">
    <property type="nucleotide sequence ID" value="NZ_ABOX02000003.1"/>
</dbReference>
<feature type="chain" id="PRO_5002892902" evidence="3">
    <location>
        <begin position="30"/>
        <end position="1132"/>
    </location>
</feature>
<dbReference type="STRING" id="320771.Cflav_PD5577"/>
<feature type="signal peptide" evidence="3">
    <location>
        <begin position="1"/>
        <end position="29"/>
    </location>
</feature>
<dbReference type="SUPFAM" id="SSF48726">
    <property type="entry name" value="Immunoglobulin"/>
    <property type="match status" value="1"/>
</dbReference>
<keyword evidence="6" id="KW-1185">Reference proteome</keyword>
<dbReference type="InterPro" id="IPR007110">
    <property type="entry name" value="Ig-like_dom"/>
</dbReference>
<evidence type="ECO:0000256" key="1">
    <source>
        <dbReference type="ARBA" id="ARBA00022729"/>
    </source>
</evidence>
<evidence type="ECO:0000256" key="3">
    <source>
        <dbReference type="SAM" id="SignalP"/>
    </source>
</evidence>
<dbReference type="Proteomes" id="UP000003688">
    <property type="component" value="Unassembled WGS sequence"/>
</dbReference>
<dbReference type="Gene3D" id="2.60.40.10">
    <property type="entry name" value="Immunoglobulins"/>
    <property type="match status" value="1"/>
</dbReference>
<dbReference type="InterPro" id="IPR013783">
    <property type="entry name" value="Ig-like_fold"/>
</dbReference>
<accession>B9XBQ7</accession>
<feature type="domain" description="Ig-like" evidence="4">
    <location>
        <begin position="769"/>
        <end position="849"/>
    </location>
</feature>
<proteinExistence type="predicted"/>
<dbReference type="SUPFAM" id="SSF49899">
    <property type="entry name" value="Concanavalin A-like lectins/glucanases"/>
    <property type="match status" value="4"/>
</dbReference>
<dbReference type="InterPro" id="IPR036179">
    <property type="entry name" value="Ig-like_dom_sf"/>
</dbReference>
<dbReference type="SMART" id="SM00409">
    <property type="entry name" value="IG"/>
    <property type="match status" value="1"/>
</dbReference>
<dbReference type="InterPro" id="IPR013320">
    <property type="entry name" value="ConA-like_dom_sf"/>
</dbReference>
<dbReference type="PROSITE" id="PS50835">
    <property type="entry name" value="IG_LIKE"/>
    <property type="match status" value="1"/>
</dbReference>
<sequence precursor="true">MKLNRTLLISRRPLLAATLALLATSSAYADYPSTVVNDGPLAYYRLSELPPQDVATNSGSGGTALNGIHSSDVQHWATGALVGNGNKAAGYNGASTGTTVPYSASVNPQGPFTVELWVKPNSIPNSAGTPCPISSAQFSGNRSGWQIRERDTGYQFVLYNHAGSGTAANVLGGGTPSTTSWTHLVGVYDGTTAYLYVNGALASSSSAPGFVANDNSGGAGPLTVGFRSSLDNAFDGAVDEAAVYTSVLSASQILAHYQNGTSASPGTPYNTLVLTANPIVYLRLDETGRDVDPAYNRGSLGSLGDGIHHVGVIHAVPGALAGSTNTAVTYQGIDQQSDDGGSPTTVDYNPALNPSGSFSVEAWLLPTIEGLGNAQCPMVNRFIDANGNRFGWDFFQRTSGEGWNFRMFNNGTGSSGTKAYDITGGSYTVGAWCHLVAVYNAPAHSATLYLNGVQVAQQTTPDGSYFPNTVSPLAIGSFPDITSGNGYENPFIGSIDEFALYSSALTATQVLNHYNNGLNASRSTPYETLVASDGAVEYLRMDEPTHNLATNSGTLGTAAVGIYSHTGDAVAGPRPPAYAGFSANNVARNFDGISSYVELSNPDGLNFYGQITVEAWIQPAASQNGEAYIIAHGGNNDFTAEDALRIENGTYQVLSYDGNGHDTGFSVPSADLGTAGWVHLAGTYDGGNWNLYRNGVLVSSNADFTGQLPVANANWAIGARGRWKTFMDTLDRQFKGGIDEPAIYNYALAPGNIQAHYFMGKYGTTNPPPNFLSQPVSRTEYAGGAVVFNAGAEGGSPLSYQWKRNGAPISGATDSTLGLINVQPGDAANYSVTVSNPVGTTNSAAATLTVLTPNAYGAIVMADQPVAYYPLNETSGTVARDLAGIYDGTYQSNPTLGTPGATAYTGSSVAFDGSSQYVLIGNPDGLNFTGLITMEAWIKPSASDGNRNILEHGYNLSPFQEVVLRIQDGNYQVNSWDGTDHIINVPMSAGDLNNWVHLVGTYDGVNWNLYRNGALIGSQAYDTGAILVNGGWGIGAGTHAGDQRFFPGNIDEVALYNHALSADRVQTHYLTGIYGLASLTVTRSGNTTVLNWPAGILQQADLVTGPYTDVAGAISPYTAPAGPAKKFYRLRF</sequence>
<dbReference type="SMART" id="SM00560">
    <property type="entry name" value="LamGL"/>
    <property type="match status" value="4"/>
</dbReference>
<evidence type="ECO:0000256" key="2">
    <source>
        <dbReference type="ARBA" id="ARBA00023157"/>
    </source>
</evidence>